<evidence type="ECO:0000313" key="1">
    <source>
        <dbReference type="EMBL" id="KAA6359139.1"/>
    </source>
</evidence>
<sequence length="283" mass="31894">KLIDKLEIYKADRAAYYIQDGPIVTFSFGSKLGDNVGNVYKIFSTIDSKILPPYAKYHAMHPEQKEFNGYCQQIQQQDKSQGFQVIISGKLDKKDCEFSGTYVIDDYQNLNEPNENNEGQPETTSVVVTNVESIIDDVIIKCDRKLETHSIQQYTITNEIGQLEIVQGFNLGSPHNSFYIVDDGACKVCVFNLLLETKGFYQQYQQVSPIPDALVPTNNNQLAFPATIMITVGDSYQTDTFVGYFIVNGSTKQYSFSVDRPVVISPQSSNVLYYCVSGLYYVD</sequence>
<gene>
    <name evidence="1" type="ORF">EZS28_045333</name>
</gene>
<comment type="caution">
    <text evidence="1">The sequence shown here is derived from an EMBL/GenBank/DDBJ whole genome shotgun (WGS) entry which is preliminary data.</text>
</comment>
<proteinExistence type="predicted"/>
<dbReference type="Proteomes" id="UP000324800">
    <property type="component" value="Unassembled WGS sequence"/>
</dbReference>
<accession>A0A5J4TME3</accession>
<reference evidence="1 2" key="1">
    <citation type="submission" date="2019-03" db="EMBL/GenBank/DDBJ databases">
        <title>Single cell metagenomics reveals metabolic interactions within the superorganism composed of flagellate Streblomastix strix and complex community of Bacteroidetes bacteria on its surface.</title>
        <authorList>
            <person name="Treitli S.C."/>
            <person name="Kolisko M."/>
            <person name="Husnik F."/>
            <person name="Keeling P."/>
            <person name="Hampl V."/>
        </authorList>
    </citation>
    <scope>NUCLEOTIDE SEQUENCE [LARGE SCALE GENOMIC DNA]</scope>
    <source>
        <strain evidence="1">ST1C</strain>
    </source>
</reference>
<name>A0A5J4TME3_9EUKA</name>
<dbReference type="AlphaFoldDB" id="A0A5J4TME3"/>
<feature type="non-terminal residue" evidence="1">
    <location>
        <position position="1"/>
    </location>
</feature>
<dbReference type="EMBL" id="SNRW01028854">
    <property type="protein sequence ID" value="KAA6359139.1"/>
    <property type="molecule type" value="Genomic_DNA"/>
</dbReference>
<organism evidence="1 2">
    <name type="scientific">Streblomastix strix</name>
    <dbReference type="NCBI Taxonomy" id="222440"/>
    <lineage>
        <taxon>Eukaryota</taxon>
        <taxon>Metamonada</taxon>
        <taxon>Preaxostyla</taxon>
        <taxon>Oxymonadida</taxon>
        <taxon>Streblomastigidae</taxon>
        <taxon>Streblomastix</taxon>
    </lineage>
</organism>
<evidence type="ECO:0000313" key="2">
    <source>
        <dbReference type="Proteomes" id="UP000324800"/>
    </source>
</evidence>
<protein>
    <submittedName>
        <fullName evidence="1">Uncharacterized protein</fullName>
    </submittedName>
</protein>